<dbReference type="OrthoDB" id="9796100at2"/>
<dbReference type="Pfam" id="PF02518">
    <property type="entry name" value="HATPase_c"/>
    <property type="match status" value="1"/>
</dbReference>
<dbReference type="InterPro" id="IPR003661">
    <property type="entry name" value="HisK_dim/P_dom"/>
</dbReference>
<evidence type="ECO:0000256" key="4">
    <source>
        <dbReference type="PROSITE-ProRule" id="PRU00169"/>
    </source>
</evidence>
<dbReference type="Pfam" id="PF00512">
    <property type="entry name" value="HisKA"/>
    <property type="match status" value="1"/>
</dbReference>
<accession>A0A2K8MR98</accession>
<feature type="coiled-coil region" evidence="5">
    <location>
        <begin position="182"/>
        <end position="219"/>
    </location>
</feature>
<reference evidence="9 10" key="1">
    <citation type="submission" date="2017-11" db="EMBL/GenBank/DDBJ databases">
        <title>Complete genome sequence of Sphingomonas sp. Strain Cra20, a psychrotolerant potential plant growth promoting rhizobacteria.</title>
        <authorList>
            <person name="Luo Y."/>
        </authorList>
    </citation>
    <scope>NUCLEOTIDE SEQUENCE [LARGE SCALE GENOMIC DNA]</scope>
    <source>
        <strain evidence="9 10">Cra20</strain>
    </source>
</reference>
<dbReference type="SUPFAM" id="SSF47384">
    <property type="entry name" value="Homodimeric domain of signal transducing histidine kinase"/>
    <property type="match status" value="1"/>
</dbReference>
<dbReference type="Gene3D" id="3.30.565.10">
    <property type="entry name" value="Histidine kinase-like ATPase, C-terminal domain"/>
    <property type="match status" value="1"/>
</dbReference>
<evidence type="ECO:0000313" key="9">
    <source>
        <dbReference type="EMBL" id="ATY33981.1"/>
    </source>
</evidence>
<dbReference type="CDD" id="cd00156">
    <property type="entry name" value="REC"/>
    <property type="match status" value="1"/>
</dbReference>
<evidence type="ECO:0000256" key="1">
    <source>
        <dbReference type="ARBA" id="ARBA00000085"/>
    </source>
</evidence>
<feature type="transmembrane region" description="Helical" evidence="6">
    <location>
        <begin position="12"/>
        <end position="34"/>
    </location>
</feature>
<organism evidence="9 10">
    <name type="scientific">Sphingomonas psychrotolerans</name>
    <dbReference type="NCBI Taxonomy" id="1327635"/>
    <lineage>
        <taxon>Bacteria</taxon>
        <taxon>Pseudomonadati</taxon>
        <taxon>Pseudomonadota</taxon>
        <taxon>Alphaproteobacteria</taxon>
        <taxon>Sphingomonadales</taxon>
        <taxon>Sphingomonadaceae</taxon>
        <taxon>Sphingomonas</taxon>
    </lineage>
</organism>
<proteinExistence type="predicted"/>
<keyword evidence="6" id="KW-0472">Membrane</keyword>
<feature type="modified residue" description="4-aspartylphosphate" evidence="4">
    <location>
        <position position="510"/>
    </location>
</feature>
<dbReference type="Pfam" id="PF17152">
    <property type="entry name" value="CHASE8"/>
    <property type="match status" value="1"/>
</dbReference>
<dbReference type="PROSITE" id="PS50109">
    <property type="entry name" value="HIS_KIN"/>
    <property type="match status" value="1"/>
</dbReference>
<dbReference type="InterPro" id="IPR036097">
    <property type="entry name" value="HisK_dim/P_sf"/>
</dbReference>
<dbReference type="InterPro" id="IPR003594">
    <property type="entry name" value="HATPase_dom"/>
</dbReference>
<evidence type="ECO:0000256" key="5">
    <source>
        <dbReference type="SAM" id="Coils"/>
    </source>
</evidence>
<evidence type="ECO:0000256" key="2">
    <source>
        <dbReference type="ARBA" id="ARBA00012438"/>
    </source>
</evidence>
<evidence type="ECO:0000259" key="8">
    <source>
        <dbReference type="PROSITE" id="PS50110"/>
    </source>
</evidence>
<keyword evidence="6" id="KW-1133">Transmembrane helix</keyword>
<gene>
    <name evidence="9" type="ORF">CVN68_20160</name>
</gene>
<dbReference type="SUPFAM" id="SSF52172">
    <property type="entry name" value="CheY-like"/>
    <property type="match status" value="1"/>
</dbReference>
<dbReference type="Pfam" id="PF00072">
    <property type="entry name" value="Response_reg"/>
    <property type="match status" value="1"/>
</dbReference>
<dbReference type="InterPro" id="IPR033417">
    <property type="entry name" value="CHASE8"/>
</dbReference>
<protein>
    <recommendedName>
        <fullName evidence="2">histidine kinase</fullName>
        <ecNumber evidence="2">2.7.13.3</ecNumber>
    </recommendedName>
</protein>
<dbReference type="SUPFAM" id="SSF55874">
    <property type="entry name" value="ATPase domain of HSP90 chaperone/DNA topoisomerase II/histidine kinase"/>
    <property type="match status" value="1"/>
</dbReference>
<dbReference type="InterPro" id="IPR001789">
    <property type="entry name" value="Sig_transdc_resp-reg_receiver"/>
</dbReference>
<dbReference type="AlphaFoldDB" id="A0A2K8MR98"/>
<dbReference type="SMART" id="SM00448">
    <property type="entry name" value="REC"/>
    <property type="match status" value="1"/>
</dbReference>
<keyword evidence="6" id="KW-0812">Transmembrane</keyword>
<dbReference type="GO" id="GO:0000155">
    <property type="term" value="F:phosphorelay sensor kinase activity"/>
    <property type="evidence" value="ECO:0007669"/>
    <property type="project" value="InterPro"/>
</dbReference>
<dbReference type="Proteomes" id="UP000229081">
    <property type="component" value="Chromosome"/>
</dbReference>
<keyword evidence="10" id="KW-1185">Reference proteome</keyword>
<dbReference type="InterPro" id="IPR005467">
    <property type="entry name" value="His_kinase_dom"/>
</dbReference>
<keyword evidence="5" id="KW-0175">Coiled coil</keyword>
<dbReference type="PRINTS" id="PR00344">
    <property type="entry name" value="BCTRLSENSOR"/>
</dbReference>
<comment type="catalytic activity">
    <reaction evidence="1">
        <text>ATP + protein L-histidine = ADP + protein N-phospho-L-histidine.</text>
        <dbReference type="EC" id="2.7.13.3"/>
    </reaction>
</comment>
<feature type="transmembrane region" description="Helical" evidence="6">
    <location>
        <begin position="154"/>
        <end position="178"/>
    </location>
</feature>
<dbReference type="SMART" id="SM00387">
    <property type="entry name" value="HATPase_c"/>
    <property type="match status" value="1"/>
</dbReference>
<dbReference type="EC" id="2.7.13.3" evidence="2"/>
<dbReference type="CDD" id="cd00082">
    <property type="entry name" value="HisKA"/>
    <property type="match status" value="1"/>
</dbReference>
<keyword evidence="9" id="KW-0808">Transferase</keyword>
<feature type="domain" description="Histidine kinase" evidence="7">
    <location>
        <begin position="228"/>
        <end position="440"/>
    </location>
</feature>
<dbReference type="RefSeq" id="WP_100283776.1">
    <property type="nucleotide sequence ID" value="NZ_CP024923.1"/>
</dbReference>
<dbReference type="InterPro" id="IPR011006">
    <property type="entry name" value="CheY-like_superfamily"/>
</dbReference>
<name>A0A2K8MR98_9SPHN</name>
<evidence type="ECO:0000256" key="3">
    <source>
        <dbReference type="ARBA" id="ARBA00022553"/>
    </source>
</evidence>
<evidence type="ECO:0000313" key="10">
    <source>
        <dbReference type="Proteomes" id="UP000229081"/>
    </source>
</evidence>
<dbReference type="InterPro" id="IPR004358">
    <property type="entry name" value="Sig_transdc_His_kin-like_C"/>
</dbReference>
<dbReference type="SMART" id="SM00388">
    <property type="entry name" value="HisKA"/>
    <property type="match status" value="1"/>
</dbReference>
<keyword evidence="3 4" id="KW-0597">Phosphoprotein</keyword>
<dbReference type="EMBL" id="CP024923">
    <property type="protein sequence ID" value="ATY33981.1"/>
    <property type="molecule type" value="Genomic_DNA"/>
</dbReference>
<keyword evidence="9" id="KW-0418">Kinase</keyword>
<dbReference type="PROSITE" id="PS50110">
    <property type="entry name" value="RESPONSE_REGULATORY"/>
    <property type="match status" value="1"/>
</dbReference>
<dbReference type="Gene3D" id="1.10.287.130">
    <property type="match status" value="1"/>
</dbReference>
<dbReference type="KEGG" id="sphc:CVN68_20160"/>
<dbReference type="Gene3D" id="3.40.50.2300">
    <property type="match status" value="1"/>
</dbReference>
<dbReference type="PANTHER" id="PTHR43065">
    <property type="entry name" value="SENSOR HISTIDINE KINASE"/>
    <property type="match status" value="1"/>
</dbReference>
<dbReference type="InterPro" id="IPR036890">
    <property type="entry name" value="HATPase_C_sf"/>
</dbReference>
<dbReference type="PANTHER" id="PTHR43065:SF49">
    <property type="entry name" value="HISTIDINE KINASE"/>
    <property type="match status" value="1"/>
</dbReference>
<sequence length="582" mass="61195">MRIEDITGRWRSFPIAITAVLVALLLLGGILTVVQGEASYLSQKQRETHAQTDILAASVVAALDFGDAAAARESVDTLRVNRQIRLAAIYDRAGLLLAGYARNGQAIPGRLAGLGADGGDAVTAQVAVTRAGEQIGTAFIAVDPQPFSTRVRRYLIIGLLIVMAALVAAVLGVAQAALSRANRELETRATALAETNAELTHQVAERAKAEEQLRQAQKMQALGQLTGGIAHDFNNLLTVIQGSADMLLRPNLGEDRRKRYADAIVQAAARAAALTSQLLAFARRQPLKPEVIDVNAMVAGMTELLDRTLGERVIVETDLADGICAVEADRAQLVSAVLNIAVNGRDAMPDGGTLHIATAHETGEHGPMIALSVADTGTGMDAATIERAMEPFFTTKAAGKGTGLGLSQVYGFATQSGGDLRIESAPGHGTHVTILLPRSELEQSKPQEAQQSASNSGRTGSVLLVEDNEAVGEFAETLLRELGHHVVRTKSGGEALEVARVAQFDLVLSDVVMPGMSGLELADALTAMNPQLPVILTTGYSDEISRSGAGGRPVLLKPYRLEALASVIDETLRASTDPASAS</sequence>
<evidence type="ECO:0000256" key="6">
    <source>
        <dbReference type="SAM" id="Phobius"/>
    </source>
</evidence>
<feature type="domain" description="Response regulatory" evidence="8">
    <location>
        <begin position="461"/>
        <end position="572"/>
    </location>
</feature>
<evidence type="ECO:0000259" key="7">
    <source>
        <dbReference type="PROSITE" id="PS50109"/>
    </source>
</evidence>